<dbReference type="EMBL" id="ML121575">
    <property type="protein sequence ID" value="RPB20281.1"/>
    <property type="molecule type" value="Genomic_DNA"/>
</dbReference>
<protein>
    <submittedName>
        <fullName evidence="2">Uncharacterized protein</fullName>
    </submittedName>
</protein>
<keyword evidence="3" id="KW-1185">Reference proteome</keyword>
<accession>A0A3N4LI15</accession>
<evidence type="ECO:0000313" key="3">
    <source>
        <dbReference type="Proteomes" id="UP000267821"/>
    </source>
</evidence>
<sequence length="177" mass="19286">MASFLNSNFTWLIGITLRYSNPTQPHFPPSFFYRIVCTPSSRLTLKPTTCIPYHITIPSFPVPPPNCLSPPRPPTPHAIISSLASSRSSSSSSSTSSSSTSSSSTVPASLAISAVRSWLISCCRAVRLACRVWRVVVVGWWWVGKEVVGRRGWVRYAVVVGWGRGVGLEGFEEGVCV</sequence>
<feature type="region of interest" description="Disordered" evidence="1">
    <location>
        <begin position="85"/>
        <end position="104"/>
    </location>
</feature>
<name>A0A3N4LI15_9PEZI</name>
<evidence type="ECO:0000256" key="1">
    <source>
        <dbReference type="SAM" id="MobiDB-lite"/>
    </source>
</evidence>
<dbReference type="InParanoid" id="A0A3N4LI15"/>
<evidence type="ECO:0000313" key="2">
    <source>
        <dbReference type="EMBL" id="RPB20281.1"/>
    </source>
</evidence>
<dbReference type="Proteomes" id="UP000267821">
    <property type="component" value="Unassembled WGS sequence"/>
</dbReference>
<reference evidence="2 3" key="1">
    <citation type="journal article" date="2018" name="Nat. Ecol. Evol.">
        <title>Pezizomycetes genomes reveal the molecular basis of ectomycorrhizal truffle lifestyle.</title>
        <authorList>
            <person name="Murat C."/>
            <person name="Payen T."/>
            <person name="Noel B."/>
            <person name="Kuo A."/>
            <person name="Morin E."/>
            <person name="Chen J."/>
            <person name="Kohler A."/>
            <person name="Krizsan K."/>
            <person name="Balestrini R."/>
            <person name="Da Silva C."/>
            <person name="Montanini B."/>
            <person name="Hainaut M."/>
            <person name="Levati E."/>
            <person name="Barry K.W."/>
            <person name="Belfiori B."/>
            <person name="Cichocki N."/>
            <person name="Clum A."/>
            <person name="Dockter R.B."/>
            <person name="Fauchery L."/>
            <person name="Guy J."/>
            <person name="Iotti M."/>
            <person name="Le Tacon F."/>
            <person name="Lindquist E.A."/>
            <person name="Lipzen A."/>
            <person name="Malagnac F."/>
            <person name="Mello A."/>
            <person name="Molinier V."/>
            <person name="Miyauchi S."/>
            <person name="Poulain J."/>
            <person name="Riccioni C."/>
            <person name="Rubini A."/>
            <person name="Sitrit Y."/>
            <person name="Splivallo R."/>
            <person name="Traeger S."/>
            <person name="Wang M."/>
            <person name="Zifcakova L."/>
            <person name="Wipf D."/>
            <person name="Zambonelli A."/>
            <person name="Paolocci F."/>
            <person name="Nowrousian M."/>
            <person name="Ottonello S."/>
            <person name="Baldrian P."/>
            <person name="Spatafora J.W."/>
            <person name="Henrissat B."/>
            <person name="Nagy L.G."/>
            <person name="Aury J.M."/>
            <person name="Wincker P."/>
            <person name="Grigoriev I.V."/>
            <person name="Bonfante P."/>
            <person name="Martin F.M."/>
        </authorList>
    </citation>
    <scope>NUCLEOTIDE SEQUENCE [LARGE SCALE GENOMIC DNA]</scope>
    <source>
        <strain evidence="2 3">ATCC MYA-4762</strain>
    </source>
</reference>
<organism evidence="2 3">
    <name type="scientific">Terfezia boudieri ATCC MYA-4762</name>
    <dbReference type="NCBI Taxonomy" id="1051890"/>
    <lineage>
        <taxon>Eukaryota</taxon>
        <taxon>Fungi</taxon>
        <taxon>Dikarya</taxon>
        <taxon>Ascomycota</taxon>
        <taxon>Pezizomycotina</taxon>
        <taxon>Pezizomycetes</taxon>
        <taxon>Pezizales</taxon>
        <taxon>Pezizaceae</taxon>
        <taxon>Terfezia</taxon>
    </lineage>
</organism>
<proteinExistence type="predicted"/>
<dbReference type="AlphaFoldDB" id="A0A3N4LI15"/>
<gene>
    <name evidence="2" type="ORF">L211DRAFT_533465</name>
</gene>